<dbReference type="InterPro" id="IPR004358">
    <property type="entry name" value="Sig_transdc_His_kin-like_C"/>
</dbReference>
<evidence type="ECO:0000256" key="13">
    <source>
        <dbReference type="ARBA" id="ARBA00023136"/>
    </source>
</evidence>
<feature type="transmembrane region" description="Helical" evidence="14">
    <location>
        <begin position="12"/>
        <end position="36"/>
    </location>
</feature>
<dbReference type="CDD" id="cd06225">
    <property type="entry name" value="HAMP"/>
    <property type="match status" value="1"/>
</dbReference>
<keyword evidence="20" id="KW-1185">Reference proteome</keyword>
<feature type="transmembrane region" description="Helical" evidence="14">
    <location>
        <begin position="56"/>
        <end position="78"/>
    </location>
</feature>
<reference evidence="18 20" key="2">
    <citation type="journal article" date="2016" name="Front. Microbiol.">
        <title>Industrial Acetogenic Biocatalysts: A Comparative Metabolic and Genomic Analysis.</title>
        <authorList>
            <person name="Bengelsdorf F."/>
            <person name="Poehlein A."/>
            <person name="Sonja S."/>
            <person name="Erz C."/>
            <person name="Hummel T."/>
            <person name="Hoffmeister S."/>
            <person name="Daniel R."/>
            <person name="Durre P."/>
        </authorList>
    </citation>
    <scope>NUCLEOTIDE SEQUENCE [LARGE SCALE GENOMIC DNA]</scope>
    <source>
        <strain evidence="18 20">PTA-10522</strain>
    </source>
</reference>
<comment type="subcellular location">
    <subcellularLocation>
        <location evidence="2">Cell membrane</location>
        <topology evidence="2">Multi-pass membrane protein</topology>
    </subcellularLocation>
</comment>
<evidence type="ECO:0000256" key="8">
    <source>
        <dbReference type="ARBA" id="ARBA00022741"/>
    </source>
</evidence>
<keyword evidence="9 17" id="KW-0418">Kinase</keyword>
<dbReference type="Gene3D" id="3.30.565.10">
    <property type="entry name" value="Histidine kinase-like ATPase, C-terminal domain"/>
    <property type="match status" value="1"/>
</dbReference>
<evidence type="ECO:0000313" key="20">
    <source>
        <dbReference type="Proteomes" id="UP000093694"/>
    </source>
</evidence>
<dbReference type="SUPFAM" id="SSF158472">
    <property type="entry name" value="HAMP domain-like"/>
    <property type="match status" value="1"/>
</dbReference>
<dbReference type="InterPro" id="IPR005467">
    <property type="entry name" value="His_kinase_dom"/>
</dbReference>
<keyword evidence="11 14" id="KW-1133">Transmembrane helix</keyword>
<dbReference type="FunFam" id="3.30.565.10:FF:000006">
    <property type="entry name" value="Sensor histidine kinase WalK"/>
    <property type="match status" value="1"/>
</dbReference>
<reference evidence="17 19" key="1">
    <citation type="journal article" date="2015" name="Biotechnol. Bioeng.">
        <title>Genome sequence and phenotypic characterization of Caulobacter segnis.</title>
        <authorList>
            <person name="Patel S."/>
            <person name="Fletcher B."/>
            <person name="Scott D.C."/>
            <person name="Ely B."/>
        </authorList>
    </citation>
    <scope>NUCLEOTIDE SEQUENCE [LARGE SCALE GENOMIC DNA]</scope>
    <source>
        <strain evidence="17 19">PS02</strain>
    </source>
</reference>
<evidence type="ECO:0000259" key="16">
    <source>
        <dbReference type="PROSITE" id="PS50885"/>
    </source>
</evidence>
<dbReference type="Proteomes" id="UP000093694">
    <property type="component" value="Unassembled WGS sequence"/>
</dbReference>
<keyword evidence="8" id="KW-0547">Nucleotide-binding</keyword>
<feature type="domain" description="HAMP" evidence="16">
    <location>
        <begin position="82"/>
        <end position="134"/>
    </location>
</feature>
<keyword evidence="7 14" id="KW-0812">Transmembrane</keyword>
<dbReference type="GO" id="GO:0005886">
    <property type="term" value="C:plasma membrane"/>
    <property type="evidence" value="ECO:0007669"/>
    <property type="project" value="UniProtKB-SubCell"/>
</dbReference>
<keyword evidence="10" id="KW-0067">ATP-binding</keyword>
<dbReference type="InterPro" id="IPR050398">
    <property type="entry name" value="HssS/ArlS-like"/>
</dbReference>
<keyword evidence="4" id="KW-1003">Cell membrane</keyword>
<dbReference type="Pfam" id="PF00512">
    <property type="entry name" value="HisKA"/>
    <property type="match status" value="1"/>
</dbReference>
<organism evidence="17 19">
    <name type="scientific">Clostridium coskatii</name>
    <dbReference type="NCBI Taxonomy" id="1705578"/>
    <lineage>
        <taxon>Bacteria</taxon>
        <taxon>Bacillati</taxon>
        <taxon>Bacillota</taxon>
        <taxon>Clostridia</taxon>
        <taxon>Eubacteriales</taxon>
        <taxon>Clostridiaceae</taxon>
        <taxon>Clostridium</taxon>
    </lineage>
</organism>
<keyword evidence="6 17" id="KW-0808">Transferase</keyword>
<dbReference type="InterPro" id="IPR003660">
    <property type="entry name" value="HAMP_dom"/>
</dbReference>
<keyword evidence="12" id="KW-0902">Two-component regulatory system</keyword>
<evidence type="ECO:0000256" key="3">
    <source>
        <dbReference type="ARBA" id="ARBA00012438"/>
    </source>
</evidence>
<proteinExistence type="predicted"/>
<evidence type="ECO:0000256" key="5">
    <source>
        <dbReference type="ARBA" id="ARBA00022553"/>
    </source>
</evidence>
<dbReference type="Pfam" id="PF02518">
    <property type="entry name" value="HATPase_c"/>
    <property type="match status" value="1"/>
</dbReference>
<evidence type="ECO:0000256" key="12">
    <source>
        <dbReference type="ARBA" id="ARBA00023012"/>
    </source>
</evidence>
<evidence type="ECO:0000256" key="9">
    <source>
        <dbReference type="ARBA" id="ARBA00022777"/>
    </source>
</evidence>
<feature type="domain" description="Histidine kinase" evidence="15">
    <location>
        <begin position="149"/>
        <end position="363"/>
    </location>
</feature>
<keyword evidence="5" id="KW-0597">Phosphoprotein</keyword>
<dbReference type="SUPFAM" id="SSF47384">
    <property type="entry name" value="Homodimeric domain of signal transducing histidine kinase"/>
    <property type="match status" value="1"/>
</dbReference>
<dbReference type="AlphaFoldDB" id="A0A162NA18"/>
<dbReference type="SUPFAM" id="SSF55874">
    <property type="entry name" value="ATPase domain of HSP90 chaperone/DNA topoisomerase II/histidine kinase"/>
    <property type="match status" value="1"/>
</dbReference>
<evidence type="ECO:0000256" key="2">
    <source>
        <dbReference type="ARBA" id="ARBA00004651"/>
    </source>
</evidence>
<dbReference type="SMART" id="SM00388">
    <property type="entry name" value="HisKA"/>
    <property type="match status" value="1"/>
</dbReference>
<dbReference type="InterPro" id="IPR003661">
    <property type="entry name" value="HisK_dim/P_dom"/>
</dbReference>
<dbReference type="CDD" id="cd00082">
    <property type="entry name" value="HisKA"/>
    <property type="match status" value="1"/>
</dbReference>
<evidence type="ECO:0000259" key="15">
    <source>
        <dbReference type="PROSITE" id="PS50109"/>
    </source>
</evidence>
<evidence type="ECO:0000313" key="18">
    <source>
        <dbReference type="EMBL" id="OBR96873.1"/>
    </source>
</evidence>
<dbReference type="SMART" id="SM00304">
    <property type="entry name" value="HAMP"/>
    <property type="match status" value="1"/>
</dbReference>
<dbReference type="RefSeq" id="WP_063601995.1">
    <property type="nucleotide sequence ID" value="NZ_LITQ01000029.1"/>
</dbReference>
<comment type="caution">
    <text evidence="17">The sequence shown here is derived from an EMBL/GenBank/DDBJ whole genome shotgun (WGS) entry which is preliminary data.</text>
</comment>
<dbReference type="PATRIC" id="fig|1705578.3.peg.2250"/>
<keyword evidence="13 14" id="KW-0472">Membrane</keyword>
<dbReference type="Proteomes" id="UP000077384">
    <property type="component" value="Unassembled WGS sequence"/>
</dbReference>
<evidence type="ECO:0000256" key="1">
    <source>
        <dbReference type="ARBA" id="ARBA00000085"/>
    </source>
</evidence>
<dbReference type="EMBL" id="LROR01000031">
    <property type="protein sequence ID" value="OBR96873.1"/>
    <property type="molecule type" value="Genomic_DNA"/>
</dbReference>
<evidence type="ECO:0000256" key="10">
    <source>
        <dbReference type="ARBA" id="ARBA00022840"/>
    </source>
</evidence>
<evidence type="ECO:0000256" key="6">
    <source>
        <dbReference type="ARBA" id="ARBA00022679"/>
    </source>
</evidence>
<dbReference type="GO" id="GO:0005524">
    <property type="term" value="F:ATP binding"/>
    <property type="evidence" value="ECO:0007669"/>
    <property type="project" value="UniProtKB-KW"/>
</dbReference>
<dbReference type="PANTHER" id="PTHR45528">
    <property type="entry name" value="SENSOR HISTIDINE KINASE CPXA"/>
    <property type="match status" value="1"/>
</dbReference>
<dbReference type="Gene3D" id="1.10.287.130">
    <property type="match status" value="1"/>
</dbReference>
<name>A0A162NA18_9CLOT</name>
<evidence type="ECO:0000256" key="14">
    <source>
        <dbReference type="SAM" id="Phobius"/>
    </source>
</evidence>
<evidence type="ECO:0000313" key="19">
    <source>
        <dbReference type="Proteomes" id="UP000077384"/>
    </source>
</evidence>
<dbReference type="Pfam" id="PF00672">
    <property type="entry name" value="HAMP"/>
    <property type="match status" value="1"/>
</dbReference>
<dbReference type="GO" id="GO:0000155">
    <property type="term" value="F:phosphorelay sensor kinase activity"/>
    <property type="evidence" value="ECO:0007669"/>
    <property type="project" value="InterPro"/>
</dbReference>
<evidence type="ECO:0000256" key="7">
    <source>
        <dbReference type="ARBA" id="ARBA00022692"/>
    </source>
</evidence>
<dbReference type="PROSITE" id="PS50109">
    <property type="entry name" value="HIS_KIN"/>
    <property type="match status" value="1"/>
</dbReference>
<dbReference type="InterPro" id="IPR003594">
    <property type="entry name" value="HATPase_dom"/>
</dbReference>
<evidence type="ECO:0000313" key="17">
    <source>
        <dbReference type="EMBL" id="OAA90839.1"/>
    </source>
</evidence>
<dbReference type="InterPro" id="IPR036097">
    <property type="entry name" value="HisK_dim/P_sf"/>
</dbReference>
<comment type="catalytic activity">
    <reaction evidence="1">
        <text>ATP + protein L-histidine = ADP + protein N-phospho-L-histidine.</text>
        <dbReference type="EC" id="2.7.13.3"/>
    </reaction>
</comment>
<sequence length="363" mass="41566">MRSRSIKYNIIINLFFSGVQAFAITMLIFISGFGILHILSYNLYVSFAIAYNNSRIVGTICTLVIFFIFICLACFIFIKKMNKITDYIEEISRTLNLLAEGNMEVTIPIRRKDELGTLASDVNKMAYDLNELMQKERQWENQKNNLITNLSHDLRTPLTSILGFLELIGKGTNNNEKLKHYCNISLEKAKKLKSSIDQLFEFAKINNMDLKLNKTEIGIEELIEQVTMGFIPSFEDNNMEYRIISKSKGLKVNADPILLARAFENIISNSVKYASEGKYLDIIIDKENDNAIIQFVNYGEEIKQEDLANLFNKFYRVEKSCDKREGTGLGLAIVKTVMELHSGEINISSSKEKTQFQFKLPIC</sequence>
<dbReference type="EC" id="2.7.13.3" evidence="3"/>
<evidence type="ECO:0000256" key="4">
    <source>
        <dbReference type="ARBA" id="ARBA00022475"/>
    </source>
</evidence>
<dbReference type="EMBL" id="LITQ01000029">
    <property type="protein sequence ID" value="OAA90839.1"/>
    <property type="molecule type" value="Genomic_DNA"/>
</dbReference>
<evidence type="ECO:0000256" key="11">
    <source>
        <dbReference type="ARBA" id="ARBA00022989"/>
    </source>
</evidence>
<dbReference type="Gene3D" id="6.10.340.10">
    <property type="match status" value="1"/>
</dbReference>
<dbReference type="SMART" id="SM00387">
    <property type="entry name" value="HATPase_c"/>
    <property type="match status" value="1"/>
</dbReference>
<dbReference type="PRINTS" id="PR00344">
    <property type="entry name" value="BCTRLSENSOR"/>
</dbReference>
<dbReference type="PANTHER" id="PTHR45528:SF1">
    <property type="entry name" value="SENSOR HISTIDINE KINASE CPXA"/>
    <property type="match status" value="1"/>
</dbReference>
<dbReference type="PROSITE" id="PS50885">
    <property type="entry name" value="HAMP"/>
    <property type="match status" value="1"/>
</dbReference>
<protein>
    <recommendedName>
        <fullName evidence="3">histidine kinase</fullName>
        <ecNumber evidence="3">2.7.13.3</ecNumber>
    </recommendedName>
</protein>
<gene>
    <name evidence="17" type="primary">cusS</name>
    <name evidence="18" type="ORF">CLCOS_07170</name>
    <name evidence="17" type="ORF">WX73_01989</name>
</gene>
<dbReference type="InterPro" id="IPR036890">
    <property type="entry name" value="HATPase_C_sf"/>
</dbReference>
<accession>A0A162NA18</accession>